<evidence type="ECO:0000256" key="4">
    <source>
        <dbReference type="ARBA" id="ARBA00023125"/>
    </source>
</evidence>
<dbReference type="Pfam" id="PF00096">
    <property type="entry name" value="zf-C2H2"/>
    <property type="match status" value="2"/>
</dbReference>
<feature type="compositionally biased region" description="Polar residues" evidence="6">
    <location>
        <begin position="875"/>
        <end position="884"/>
    </location>
</feature>
<keyword evidence="2 5" id="KW-0863">Zinc-finger</keyword>
<dbReference type="InterPro" id="IPR052797">
    <property type="entry name" value="RegFact_GeneExpr_CellDeath"/>
</dbReference>
<dbReference type="EMBL" id="JALNTZ010000008">
    <property type="protein sequence ID" value="KAJ3643863.1"/>
    <property type="molecule type" value="Genomic_DNA"/>
</dbReference>
<evidence type="ECO:0000256" key="2">
    <source>
        <dbReference type="ARBA" id="ARBA00022771"/>
    </source>
</evidence>
<accession>A0AA38HU61</accession>
<dbReference type="SMART" id="SM00980">
    <property type="entry name" value="THAP"/>
    <property type="match status" value="1"/>
</dbReference>
<dbReference type="SMART" id="SM00355">
    <property type="entry name" value="ZnF_C2H2"/>
    <property type="match status" value="2"/>
</dbReference>
<dbReference type="SUPFAM" id="SSF57667">
    <property type="entry name" value="beta-beta-alpha zinc fingers"/>
    <property type="match status" value="1"/>
</dbReference>
<feature type="region of interest" description="Disordered" evidence="6">
    <location>
        <begin position="768"/>
        <end position="793"/>
    </location>
</feature>
<feature type="compositionally biased region" description="Basic and acidic residues" evidence="6">
    <location>
        <begin position="774"/>
        <end position="785"/>
    </location>
</feature>
<dbReference type="PROSITE" id="PS00028">
    <property type="entry name" value="ZINC_FINGER_C2H2_1"/>
    <property type="match status" value="2"/>
</dbReference>
<evidence type="ECO:0000313" key="9">
    <source>
        <dbReference type="Proteomes" id="UP001168821"/>
    </source>
</evidence>
<dbReference type="Proteomes" id="UP001168821">
    <property type="component" value="Unassembled WGS sequence"/>
</dbReference>
<dbReference type="Pfam" id="PF22936">
    <property type="entry name" value="Pol_BBD"/>
    <property type="match status" value="1"/>
</dbReference>
<dbReference type="GO" id="GO:0003677">
    <property type="term" value="F:DNA binding"/>
    <property type="evidence" value="ECO:0007669"/>
    <property type="project" value="UniProtKB-KW"/>
</dbReference>
<feature type="compositionally biased region" description="Basic and acidic residues" evidence="6">
    <location>
        <begin position="888"/>
        <end position="912"/>
    </location>
</feature>
<gene>
    <name evidence="8" type="ORF">Zmor_026548</name>
</gene>
<comment type="caution">
    <text evidence="8">The sequence shown here is derived from an EMBL/GenBank/DDBJ whole genome shotgun (WGS) entry which is preliminary data.</text>
</comment>
<feature type="domain" description="C2H2-type" evidence="7">
    <location>
        <begin position="3"/>
        <end position="31"/>
    </location>
</feature>
<reference evidence="8" key="1">
    <citation type="journal article" date="2023" name="G3 (Bethesda)">
        <title>Whole genome assemblies of Zophobas morio and Tenebrio molitor.</title>
        <authorList>
            <person name="Kaur S."/>
            <person name="Stinson S.A."/>
            <person name="diCenzo G.C."/>
        </authorList>
    </citation>
    <scope>NUCLEOTIDE SEQUENCE</scope>
    <source>
        <strain evidence="8">QUZm001</strain>
    </source>
</reference>
<dbReference type="PANTHER" id="PTHR33936:SF24">
    <property type="entry name" value="C2H2-TYPE DOMAIN-CONTAINING PROTEIN"/>
    <property type="match status" value="1"/>
</dbReference>
<name>A0AA38HU61_9CUCU</name>
<feature type="region of interest" description="Disordered" evidence="6">
    <location>
        <begin position="862"/>
        <end position="931"/>
    </location>
</feature>
<dbReference type="InterPro" id="IPR054722">
    <property type="entry name" value="PolX-like_BBD"/>
</dbReference>
<dbReference type="InterPro" id="IPR036236">
    <property type="entry name" value="Znf_C2H2_sf"/>
</dbReference>
<dbReference type="SUPFAM" id="SSF57716">
    <property type="entry name" value="Glucocorticoid receptor-like (DNA-binding domain)"/>
    <property type="match status" value="1"/>
</dbReference>
<evidence type="ECO:0000256" key="5">
    <source>
        <dbReference type="PROSITE-ProRule" id="PRU00042"/>
    </source>
</evidence>
<evidence type="ECO:0000256" key="3">
    <source>
        <dbReference type="ARBA" id="ARBA00022833"/>
    </source>
</evidence>
<dbReference type="PANTHER" id="PTHR33936">
    <property type="entry name" value="PROTEIN CBG17840"/>
    <property type="match status" value="1"/>
</dbReference>
<dbReference type="Gene3D" id="3.30.160.60">
    <property type="entry name" value="Classic Zinc Finger"/>
    <property type="match status" value="1"/>
</dbReference>
<evidence type="ECO:0000313" key="8">
    <source>
        <dbReference type="EMBL" id="KAJ3643863.1"/>
    </source>
</evidence>
<evidence type="ECO:0000256" key="6">
    <source>
        <dbReference type="SAM" id="MobiDB-lite"/>
    </source>
</evidence>
<proteinExistence type="predicted"/>
<keyword evidence="1" id="KW-0479">Metal-binding</keyword>
<dbReference type="GO" id="GO:0008270">
    <property type="term" value="F:zinc ion binding"/>
    <property type="evidence" value="ECO:0007669"/>
    <property type="project" value="UniProtKB-KW"/>
</dbReference>
<keyword evidence="4" id="KW-0238">DNA-binding</keyword>
<keyword evidence="9" id="KW-1185">Reference proteome</keyword>
<evidence type="ECO:0000256" key="1">
    <source>
        <dbReference type="ARBA" id="ARBA00022723"/>
    </source>
</evidence>
<dbReference type="AlphaFoldDB" id="A0AA38HU61"/>
<dbReference type="PROSITE" id="PS50157">
    <property type="entry name" value="ZINC_FINGER_C2H2_2"/>
    <property type="match status" value="2"/>
</dbReference>
<sequence>MALECTECNRTFTIKSNLTRHLRMVHSIEVERLDILPRDIDTYHYKCLEGCNISFKYNRELRKHLRLKHEVNLVELNLEFPNTEVFNKWLHDEETNNCVQYVHLTATKRKTTGTETYYYECSRTGRRTFVDDTIRKRKSRKWPTKLNRGCTSQIIVNKSHDGSLSIIYFKTHYGHDIGIEHMKLSKQDRGAIASKLLLGLPITTVLHSAKNTAGDIKRINLIERKDIVNIRRAFNIDLKDGKVVNMNPINAFLAECSNHKLNPILYCNVDSFPECEDICVIIMTKYQSEMLKAFGGNIVVINSVPLKNCDFELITIFVIGKSWKNEWENFSSWESYPAACMFTNNVSSSYSLFFTKIKEKMGAISPKILFTNCDKMYYNTWKEVMGDVSHHLYTPIQIHIDWKLNLNRVICTEPDVTRIKRKWLFDSLTSVQNCQDESDFLENFEPTVKVIQNDPDFIDFHQYFVRHYNDPQKWATCYKTGLDLPLKQLDVISDVLRHYLNEETEIRFDKIFHSLIRFIRDETVNSMLNTKTNRVFFTNENDARHRALGDKTLDGTHLGENLWNVVEDQQTHLVQKFLEKRCCNLVCSTCHICLHCFSCSCVDFFVENAICVHIHYIWVTYFQSIVQNEDDLDEEIDHDCTEEIIIEVDEKQEYDEMNHDVHYLRNAIVEKSSILCESIGRLEDKSALKAILDTINQLCDFSVNGEVSTAETACLDGMFVMEGCCAAGFGVDRITVAGETSPDREPQTSLTLRRPLWFGHYASNCNSKNRKSNKGIEREKTREWNNGKGTSKNKAESSFFAFAASNQQYTGAWYVDSCASCHMTPNSDWLENPKECRNIEISASDNSKMEAEAVAVGNVTLDTEESEKRHDKSRTVTVSSNTSENGEELVKNTSQEHSEIGRAEADDRKDPDYSPESEYSSADEENGQVRRSDNIANNLYICGKHFERSCYYANKRLKPGSVPTLFLHGSKSPLPTSSSSPASTKRDPECSFIIPETHSDNNVNTSKKNFPTAYPFADHPRPWRCDFGAGTEILPLFQVKTEIHDVKLCQKVRPRQHLADITDSFPSRRMRPHMSHLRDWRDFNSESTKTTVLSIEIHDLINTEMYHANVINQIYSFFN</sequence>
<protein>
    <recommendedName>
        <fullName evidence="7">C2H2-type domain-containing protein</fullName>
    </recommendedName>
</protein>
<dbReference type="InterPro" id="IPR013087">
    <property type="entry name" value="Znf_C2H2_type"/>
</dbReference>
<dbReference type="InterPro" id="IPR006612">
    <property type="entry name" value="THAP_Znf"/>
</dbReference>
<organism evidence="8 9">
    <name type="scientific">Zophobas morio</name>
    <dbReference type="NCBI Taxonomy" id="2755281"/>
    <lineage>
        <taxon>Eukaryota</taxon>
        <taxon>Metazoa</taxon>
        <taxon>Ecdysozoa</taxon>
        <taxon>Arthropoda</taxon>
        <taxon>Hexapoda</taxon>
        <taxon>Insecta</taxon>
        <taxon>Pterygota</taxon>
        <taxon>Neoptera</taxon>
        <taxon>Endopterygota</taxon>
        <taxon>Coleoptera</taxon>
        <taxon>Polyphaga</taxon>
        <taxon>Cucujiformia</taxon>
        <taxon>Tenebrionidae</taxon>
        <taxon>Zophobas</taxon>
    </lineage>
</organism>
<evidence type="ECO:0000259" key="7">
    <source>
        <dbReference type="PROSITE" id="PS50157"/>
    </source>
</evidence>
<keyword evidence="3" id="KW-0862">Zinc</keyword>
<feature type="domain" description="C2H2-type" evidence="7">
    <location>
        <begin position="45"/>
        <end position="69"/>
    </location>
</feature>